<comment type="caution">
    <text evidence="2">The sequence shown here is derived from an EMBL/GenBank/DDBJ whole genome shotgun (WGS) entry which is preliminary data.</text>
</comment>
<organism evidence="2 3">
    <name type="scientific">Peronospora matthiolae</name>
    <dbReference type="NCBI Taxonomy" id="2874970"/>
    <lineage>
        <taxon>Eukaryota</taxon>
        <taxon>Sar</taxon>
        <taxon>Stramenopiles</taxon>
        <taxon>Oomycota</taxon>
        <taxon>Peronosporomycetes</taxon>
        <taxon>Peronosporales</taxon>
        <taxon>Peronosporaceae</taxon>
        <taxon>Peronospora</taxon>
    </lineage>
</organism>
<evidence type="ECO:0000313" key="3">
    <source>
        <dbReference type="Proteomes" id="UP001162060"/>
    </source>
</evidence>
<evidence type="ECO:0000313" key="1">
    <source>
        <dbReference type="EMBL" id="CAK7892539.1"/>
    </source>
</evidence>
<dbReference type="AlphaFoldDB" id="A0AAV1V373"/>
<accession>A0AAV1V373</accession>
<reference evidence="2" key="1">
    <citation type="submission" date="2024-01" db="EMBL/GenBank/DDBJ databases">
        <authorList>
            <person name="Webb A."/>
        </authorList>
    </citation>
    <scope>NUCLEOTIDE SEQUENCE</scope>
    <source>
        <strain evidence="2">Pm1</strain>
    </source>
</reference>
<gene>
    <name evidence="2" type="ORF">PM001_LOCUS26529</name>
    <name evidence="1" type="ORF">PM001_LOCUS422</name>
</gene>
<proteinExistence type="predicted"/>
<name>A0AAV1V373_9STRA</name>
<dbReference type="Proteomes" id="UP001162060">
    <property type="component" value="Unassembled WGS sequence"/>
</dbReference>
<evidence type="ECO:0000313" key="2">
    <source>
        <dbReference type="EMBL" id="CAK7941379.1"/>
    </source>
</evidence>
<sequence length="142" mass="16083">MDTLGWLWCGLIQLCAAVLRLGFGYVLGLSEQTRGGERVVSGCTTDDTNVKRIEDVAIEGRTRRSRLYRLCRTQVDLTSIVDHVLGFMTSRRRHFEAIKNAARFRFNAVSSCGRLQCTQSGERFDPPATTVQQDARRLRAWS</sequence>
<dbReference type="EMBL" id="CAKLBY020000003">
    <property type="protein sequence ID" value="CAK7892539.1"/>
    <property type="molecule type" value="Genomic_DNA"/>
</dbReference>
<dbReference type="EMBL" id="CAKLBY020000264">
    <property type="protein sequence ID" value="CAK7941379.1"/>
    <property type="molecule type" value="Genomic_DNA"/>
</dbReference>
<evidence type="ECO:0008006" key="4">
    <source>
        <dbReference type="Google" id="ProtNLM"/>
    </source>
</evidence>
<protein>
    <recommendedName>
        <fullName evidence="4">Secreted protein</fullName>
    </recommendedName>
</protein>